<dbReference type="InterPro" id="IPR038135">
    <property type="entry name" value="Methylthiotransferase_N_sf"/>
</dbReference>
<feature type="domain" description="MTTase N-terminal" evidence="1">
    <location>
        <begin position="6"/>
        <end position="61"/>
    </location>
</feature>
<feature type="non-terminal residue" evidence="2">
    <location>
        <position position="61"/>
    </location>
</feature>
<evidence type="ECO:0000259" key="1">
    <source>
        <dbReference type="PROSITE" id="PS51449"/>
    </source>
</evidence>
<sequence length="61" mass="6762">MSTPTTRVAFHTMGCKTNFSETSTISREMMAHGLQQVSFRDKADVYVLNSCSVTENADKEA</sequence>
<proteinExistence type="predicted"/>
<dbReference type="Pfam" id="PF00919">
    <property type="entry name" value="UPF0004"/>
    <property type="match status" value="1"/>
</dbReference>
<dbReference type="GO" id="GO:0035596">
    <property type="term" value="F:methylthiotransferase activity"/>
    <property type="evidence" value="ECO:0007669"/>
    <property type="project" value="InterPro"/>
</dbReference>
<dbReference type="GO" id="GO:0046872">
    <property type="term" value="F:metal ion binding"/>
    <property type="evidence" value="ECO:0007669"/>
    <property type="project" value="UniProtKB-KW"/>
</dbReference>
<dbReference type="AlphaFoldDB" id="A0A382B805"/>
<name>A0A382B805_9ZZZZ</name>
<organism evidence="2">
    <name type="scientific">marine metagenome</name>
    <dbReference type="NCBI Taxonomy" id="408172"/>
    <lineage>
        <taxon>unclassified sequences</taxon>
        <taxon>metagenomes</taxon>
        <taxon>ecological metagenomes</taxon>
    </lineage>
</organism>
<gene>
    <name evidence="2" type="ORF">METZ01_LOCUS162221</name>
</gene>
<dbReference type="EMBL" id="UINC01028418">
    <property type="protein sequence ID" value="SVB09367.1"/>
    <property type="molecule type" value="Genomic_DNA"/>
</dbReference>
<dbReference type="Gene3D" id="3.40.50.12160">
    <property type="entry name" value="Methylthiotransferase, N-terminal domain"/>
    <property type="match status" value="1"/>
</dbReference>
<protein>
    <recommendedName>
        <fullName evidence="1">MTTase N-terminal domain-containing protein</fullName>
    </recommendedName>
</protein>
<dbReference type="GO" id="GO:0051539">
    <property type="term" value="F:4 iron, 4 sulfur cluster binding"/>
    <property type="evidence" value="ECO:0007669"/>
    <property type="project" value="UniProtKB-KW"/>
</dbReference>
<dbReference type="PROSITE" id="PS51449">
    <property type="entry name" value="MTTASE_N"/>
    <property type="match status" value="1"/>
</dbReference>
<evidence type="ECO:0000313" key="2">
    <source>
        <dbReference type="EMBL" id="SVB09367.1"/>
    </source>
</evidence>
<accession>A0A382B805</accession>
<reference evidence="2" key="1">
    <citation type="submission" date="2018-05" db="EMBL/GenBank/DDBJ databases">
        <authorList>
            <person name="Lanie J.A."/>
            <person name="Ng W.-L."/>
            <person name="Kazmierczak K.M."/>
            <person name="Andrzejewski T.M."/>
            <person name="Davidsen T.M."/>
            <person name="Wayne K.J."/>
            <person name="Tettelin H."/>
            <person name="Glass J.I."/>
            <person name="Rusch D."/>
            <person name="Podicherti R."/>
            <person name="Tsui H.-C.T."/>
            <person name="Winkler M.E."/>
        </authorList>
    </citation>
    <scope>NUCLEOTIDE SEQUENCE</scope>
</reference>
<dbReference type="InterPro" id="IPR013848">
    <property type="entry name" value="Methylthiotransferase_N"/>
</dbReference>